<dbReference type="OrthoDB" id="9814791at2"/>
<organism evidence="1 2">
    <name type="scientific">Chitinophaga jiangningensis</name>
    <dbReference type="NCBI Taxonomy" id="1419482"/>
    <lineage>
        <taxon>Bacteria</taxon>
        <taxon>Pseudomonadati</taxon>
        <taxon>Bacteroidota</taxon>
        <taxon>Chitinophagia</taxon>
        <taxon>Chitinophagales</taxon>
        <taxon>Chitinophagaceae</taxon>
        <taxon>Chitinophaga</taxon>
    </lineage>
</organism>
<sequence length="182" mass="21461">MKPVVWQGVRWTSTEYFTLESKGLYQLAQSNITGVIRELPFSIHYEVELTNDWKTDSFYIRSYGPDARELRVTSNLLGQWYDKDGNQITAFDDCLDIDISLTPFTNSLPVKRLQLQPGQSADINVIYILLPEFELQKVRQRYTMIRDNYWLYENLDSGFSARLSFDEHGIMNDYPGYLQRRY</sequence>
<evidence type="ECO:0000313" key="1">
    <source>
        <dbReference type="EMBL" id="SHL47070.1"/>
    </source>
</evidence>
<reference evidence="1 2" key="1">
    <citation type="submission" date="2016-11" db="EMBL/GenBank/DDBJ databases">
        <authorList>
            <person name="Jaros S."/>
            <person name="Januszkiewicz K."/>
            <person name="Wedrychowicz H."/>
        </authorList>
    </citation>
    <scope>NUCLEOTIDE SEQUENCE [LARGE SCALE GENOMIC DNA]</scope>
    <source>
        <strain evidence="1 2">DSM 27406</strain>
    </source>
</reference>
<proteinExistence type="predicted"/>
<keyword evidence="2" id="KW-1185">Reference proteome</keyword>
<dbReference type="Proteomes" id="UP000184420">
    <property type="component" value="Unassembled WGS sequence"/>
</dbReference>
<name>A0A1M7AWE1_9BACT</name>
<dbReference type="InterPro" id="IPR009467">
    <property type="entry name" value="Glycolipid-bd_prot_put"/>
</dbReference>
<evidence type="ECO:0000313" key="2">
    <source>
        <dbReference type="Proteomes" id="UP000184420"/>
    </source>
</evidence>
<gene>
    <name evidence="1" type="ORF">SAMN05444266_103435</name>
</gene>
<dbReference type="EMBL" id="FRBL01000003">
    <property type="protein sequence ID" value="SHL47070.1"/>
    <property type="molecule type" value="Genomic_DNA"/>
</dbReference>
<dbReference type="SUPFAM" id="SSF159275">
    <property type="entry name" value="PA1994-like"/>
    <property type="match status" value="1"/>
</dbReference>
<protein>
    <recommendedName>
        <fullName evidence="3">Glycolipid-binding</fullName>
    </recommendedName>
</protein>
<evidence type="ECO:0008006" key="3">
    <source>
        <dbReference type="Google" id="ProtNLM"/>
    </source>
</evidence>
<dbReference type="Pfam" id="PF06475">
    <property type="entry name" value="Glycolipid_bind"/>
    <property type="match status" value="1"/>
</dbReference>
<accession>A0A1M7AWE1</accession>
<dbReference type="RefSeq" id="WP_073080258.1">
    <property type="nucleotide sequence ID" value="NZ_FRBL01000003.1"/>
</dbReference>
<dbReference type="AlphaFoldDB" id="A0A1M7AWE1"/>
<dbReference type="STRING" id="1419482.SAMN05444266_103435"/>